<evidence type="ECO:0000256" key="7">
    <source>
        <dbReference type="HAMAP-Rule" id="MF_00372"/>
    </source>
</evidence>
<organism evidence="9 10">
    <name type="scientific">Candidatus Sulfomarinibacter kjeldsenii</name>
    <dbReference type="NCBI Taxonomy" id="2885994"/>
    <lineage>
        <taxon>Bacteria</taxon>
        <taxon>Pseudomonadati</taxon>
        <taxon>Acidobacteriota</taxon>
        <taxon>Thermoanaerobaculia</taxon>
        <taxon>Thermoanaerobaculales</taxon>
        <taxon>Candidatus Sulfomarinibacteraceae</taxon>
        <taxon>Candidatus Sulfomarinibacter</taxon>
    </lineage>
</organism>
<feature type="binding site" evidence="7">
    <location>
        <position position="80"/>
    </location>
    <ligand>
        <name>Fe(3+)</name>
        <dbReference type="ChEBI" id="CHEBI:29034"/>
    </ligand>
</feature>
<keyword evidence="4 7" id="KW-0369">Histidine metabolism</keyword>
<dbReference type="UniPathway" id="UPA00379">
    <property type="reaction ID" value="UER00551"/>
</dbReference>
<feature type="binding site" evidence="7">
    <location>
        <position position="78"/>
    </location>
    <ligand>
        <name>Fe(3+)</name>
        <dbReference type="ChEBI" id="CHEBI:29034"/>
    </ligand>
</feature>
<keyword evidence="6 7" id="KW-0408">Iron</keyword>
<evidence type="ECO:0000313" key="9">
    <source>
        <dbReference type="EMBL" id="MBD3870851.1"/>
    </source>
</evidence>
<dbReference type="Pfam" id="PF01979">
    <property type="entry name" value="Amidohydro_1"/>
    <property type="match status" value="1"/>
</dbReference>
<dbReference type="InterPro" id="IPR006680">
    <property type="entry name" value="Amidohydro-rel"/>
</dbReference>
<evidence type="ECO:0000256" key="3">
    <source>
        <dbReference type="ARBA" id="ARBA00022801"/>
    </source>
</evidence>
<evidence type="ECO:0000256" key="2">
    <source>
        <dbReference type="ARBA" id="ARBA00022723"/>
    </source>
</evidence>
<comment type="pathway">
    <text evidence="7">Amino-acid degradation; L-histidine degradation into L-glutamate; N-formimidoyl-L-glutamate from L-histidine: step 3/3.</text>
</comment>
<feature type="binding site" evidence="7">
    <location>
        <position position="150"/>
    </location>
    <ligand>
        <name>N-formimidoyl-L-glutamate</name>
        <dbReference type="ChEBI" id="CHEBI:58928"/>
    </ligand>
</feature>
<dbReference type="InterPro" id="IPR032466">
    <property type="entry name" value="Metal_Hydrolase"/>
</dbReference>
<evidence type="ECO:0000256" key="1">
    <source>
        <dbReference type="ARBA" id="ARBA00012864"/>
    </source>
</evidence>
<proteinExistence type="inferred from homology"/>
<evidence type="ECO:0000313" key="10">
    <source>
        <dbReference type="Proteomes" id="UP000598633"/>
    </source>
</evidence>
<keyword evidence="5 7" id="KW-0862">Zinc</keyword>
<feature type="binding site" evidence="7">
    <location>
        <position position="322"/>
    </location>
    <ligand>
        <name>Fe(3+)</name>
        <dbReference type="ChEBI" id="CHEBI:29034"/>
    </ligand>
</feature>
<feature type="binding site" evidence="7">
    <location>
        <position position="251"/>
    </location>
    <ligand>
        <name>4-imidazolone-5-propanoate</name>
        <dbReference type="ChEBI" id="CHEBI:77893"/>
    </ligand>
</feature>
<dbReference type="GO" id="GO:0008270">
    <property type="term" value="F:zinc ion binding"/>
    <property type="evidence" value="ECO:0007669"/>
    <property type="project" value="UniProtKB-UniRule"/>
</dbReference>
<dbReference type="CDD" id="cd01296">
    <property type="entry name" value="Imidazolone-5PH"/>
    <property type="match status" value="1"/>
</dbReference>
<dbReference type="Proteomes" id="UP000598633">
    <property type="component" value="Unassembled WGS sequence"/>
</dbReference>
<keyword evidence="3 7" id="KW-0378">Hydrolase</keyword>
<feature type="binding site" evidence="7">
    <location>
        <position position="326"/>
    </location>
    <ligand>
        <name>N-formimidoyl-L-glutamate</name>
        <dbReference type="ChEBI" id="CHEBI:58928"/>
    </ligand>
</feature>
<dbReference type="PANTHER" id="PTHR42752">
    <property type="entry name" value="IMIDAZOLONEPROPIONASE"/>
    <property type="match status" value="1"/>
</dbReference>
<dbReference type="AlphaFoldDB" id="A0A8J6Y0V5"/>
<keyword evidence="2 7" id="KW-0479">Metal-binding</keyword>
<feature type="domain" description="Amidohydrolase-related" evidence="8">
    <location>
        <begin position="70"/>
        <end position="410"/>
    </location>
</feature>
<feature type="binding site" evidence="7">
    <location>
        <position position="324"/>
    </location>
    <ligand>
        <name>N-formimidoyl-L-glutamate</name>
        <dbReference type="ChEBI" id="CHEBI:58928"/>
    </ligand>
</feature>
<feature type="binding site" evidence="7">
    <location>
        <position position="248"/>
    </location>
    <ligand>
        <name>Fe(3+)</name>
        <dbReference type="ChEBI" id="CHEBI:29034"/>
    </ligand>
</feature>
<dbReference type="EMBL" id="JACXWA010000096">
    <property type="protein sequence ID" value="MBD3870851.1"/>
    <property type="molecule type" value="Genomic_DNA"/>
</dbReference>
<sequence>MSLLVRGANQVATPTGNGARLGPELATLTVYSDAVIRCENGRIAFVGEESEDLRRFGEPDEILDTDGGCVLPGFVDPHTHPVWAGSREDEFDRRLRGETYMDIARSGGGINSTVHATRAASSEELLTATLARLDRFLTHGTTTIEAKSGYGLDLETELRMLEVIRDADNVHPIDLHPTCLAAHEVPPEYRDDPEAWVRRLVDEIHPEIARSGLAEAVDVFCEEGVFDLEQTRRLLADADSLGWRIHLHADELTPLGGAELAVELGALSADHLMCITPEGVAALARSETAAVLLPGTSFFLRSPWAPARALVDAGCAVALATDCNPGSSPTESMPMIIALATLGMGLGVAEAVTASTLNAAAAIGRDDEIGSIEEGKSADLIVLDGPAYQHLVYNFGVNPVRHVVKGGRVVVRDGVRFDSRSSRNPEGA</sequence>
<dbReference type="InterPro" id="IPR005920">
    <property type="entry name" value="HutI"/>
</dbReference>
<feature type="binding site" evidence="7">
    <location>
        <position position="150"/>
    </location>
    <ligand>
        <name>4-imidazolone-5-propanoate</name>
        <dbReference type="ChEBI" id="CHEBI:77893"/>
    </ligand>
</feature>
<name>A0A8J6Y0V5_9BACT</name>
<feature type="binding site" evidence="7">
    <location>
        <position position="78"/>
    </location>
    <ligand>
        <name>Zn(2+)</name>
        <dbReference type="ChEBI" id="CHEBI:29105"/>
    </ligand>
</feature>
<dbReference type="EC" id="3.5.2.7" evidence="1 7"/>
<comment type="cofactor">
    <cofactor evidence="7">
        <name>Zn(2+)</name>
        <dbReference type="ChEBI" id="CHEBI:29105"/>
    </cofactor>
    <cofactor evidence="7">
        <name>Fe(3+)</name>
        <dbReference type="ChEBI" id="CHEBI:29034"/>
    </cofactor>
    <text evidence="7">Binds 1 zinc or iron ion per subunit.</text>
</comment>
<dbReference type="GO" id="GO:0019557">
    <property type="term" value="P:L-histidine catabolic process to glutamate and formate"/>
    <property type="evidence" value="ECO:0007669"/>
    <property type="project" value="UniProtKB-UniPathway"/>
</dbReference>
<gene>
    <name evidence="7" type="primary">hutI</name>
    <name evidence="9" type="ORF">IFJ97_05770</name>
</gene>
<comment type="similarity">
    <text evidence="7">Belongs to the metallo-dependent hydrolases superfamily. HutI family.</text>
</comment>
<dbReference type="HAMAP" id="MF_00372">
    <property type="entry name" value="HutI"/>
    <property type="match status" value="1"/>
</dbReference>
<feature type="binding site" evidence="7">
    <location>
        <position position="183"/>
    </location>
    <ligand>
        <name>4-imidazolone-5-propanoate</name>
        <dbReference type="ChEBI" id="CHEBI:77893"/>
    </ligand>
</feature>
<dbReference type="SUPFAM" id="SSF51338">
    <property type="entry name" value="Composite domain of metallo-dependent hydrolases"/>
    <property type="match status" value="1"/>
</dbReference>
<dbReference type="GO" id="GO:0019556">
    <property type="term" value="P:L-histidine catabolic process to glutamate and formamide"/>
    <property type="evidence" value="ECO:0007669"/>
    <property type="project" value="UniProtKB-UniRule"/>
</dbReference>
<feature type="binding site" evidence="7">
    <location>
        <position position="80"/>
    </location>
    <ligand>
        <name>Zn(2+)</name>
        <dbReference type="ChEBI" id="CHEBI:29105"/>
    </ligand>
</feature>
<evidence type="ECO:0000259" key="8">
    <source>
        <dbReference type="Pfam" id="PF01979"/>
    </source>
</evidence>
<accession>A0A8J6Y0V5</accession>
<dbReference type="Gene3D" id="2.30.40.10">
    <property type="entry name" value="Urease, subunit C, domain 1"/>
    <property type="match status" value="1"/>
</dbReference>
<evidence type="ECO:0000256" key="4">
    <source>
        <dbReference type="ARBA" id="ARBA00022808"/>
    </source>
</evidence>
<comment type="catalytic activity">
    <reaction evidence="7">
        <text>4-imidazolone-5-propanoate + H2O = N-formimidoyl-L-glutamate</text>
        <dbReference type="Rhea" id="RHEA:23660"/>
        <dbReference type="ChEBI" id="CHEBI:15377"/>
        <dbReference type="ChEBI" id="CHEBI:58928"/>
        <dbReference type="ChEBI" id="CHEBI:77893"/>
        <dbReference type="EC" id="3.5.2.7"/>
    </reaction>
</comment>
<comment type="caution">
    <text evidence="9">The sequence shown here is derived from an EMBL/GenBank/DDBJ whole genome shotgun (WGS) entry which is preliminary data.</text>
</comment>
<dbReference type="GO" id="GO:0005506">
    <property type="term" value="F:iron ion binding"/>
    <property type="evidence" value="ECO:0007669"/>
    <property type="project" value="UniProtKB-UniRule"/>
</dbReference>
<dbReference type="SUPFAM" id="SSF51556">
    <property type="entry name" value="Metallo-dependent hydrolases"/>
    <property type="match status" value="1"/>
</dbReference>
<dbReference type="FunFam" id="3.20.20.140:FF:000007">
    <property type="entry name" value="Imidazolonepropionase"/>
    <property type="match status" value="1"/>
</dbReference>
<feature type="binding site" evidence="7">
    <location>
        <position position="248"/>
    </location>
    <ligand>
        <name>Zn(2+)</name>
        <dbReference type="ChEBI" id="CHEBI:29105"/>
    </ligand>
</feature>
<feature type="binding site" evidence="7">
    <location>
        <position position="327"/>
    </location>
    <ligand>
        <name>4-imidazolone-5-propanoate</name>
        <dbReference type="ChEBI" id="CHEBI:77893"/>
    </ligand>
</feature>
<dbReference type="InterPro" id="IPR011059">
    <property type="entry name" value="Metal-dep_hydrolase_composite"/>
</dbReference>
<dbReference type="PANTHER" id="PTHR42752:SF1">
    <property type="entry name" value="IMIDAZOLONEPROPIONASE-RELATED"/>
    <property type="match status" value="1"/>
</dbReference>
<evidence type="ECO:0000256" key="5">
    <source>
        <dbReference type="ARBA" id="ARBA00022833"/>
    </source>
</evidence>
<dbReference type="GO" id="GO:0005737">
    <property type="term" value="C:cytoplasm"/>
    <property type="evidence" value="ECO:0007669"/>
    <property type="project" value="UniProtKB-SubCell"/>
</dbReference>
<feature type="binding site" evidence="7">
    <location>
        <position position="322"/>
    </location>
    <ligand>
        <name>Zn(2+)</name>
        <dbReference type="ChEBI" id="CHEBI:29105"/>
    </ligand>
</feature>
<keyword evidence="7" id="KW-0963">Cytoplasm</keyword>
<dbReference type="NCBIfam" id="TIGR01224">
    <property type="entry name" value="hutI"/>
    <property type="match status" value="1"/>
</dbReference>
<feature type="binding site" evidence="7">
    <location>
        <position position="87"/>
    </location>
    <ligand>
        <name>4-imidazolone-5-propanoate</name>
        <dbReference type="ChEBI" id="CHEBI:77893"/>
    </ligand>
</feature>
<dbReference type="Gene3D" id="3.20.20.140">
    <property type="entry name" value="Metal-dependent hydrolases"/>
    <property type="match status" value="1"/>
</dbReference>
<comment type="function">
    <text evidence="7">Catalyzes the hydrolytic cleavage of the carbon-nitrogen bond in imidazolone-5-propanoate to yield N-formimidoyl-L-glutamate. It is the third step in the universal histidine degradation pathway.</text>
</comment>
<reference evidence="9 10" key="1">
    <citation type="submission" date="2020-08" db="EMBL/GenBank/DDBJ databases">
        <title>Acidobacteriota in marine sediments use diverse sulfur dissimilation pathways.</title>
        <authorList>
            <person name="Wasmund K."/>
        </authorList>
    </citation>
    <scope>NUCLEOTIDE SEQUENCE [LARGE SCALE GENOMIC DNA]</scope>
    <source>
        <strain evidence="9">MAG AM3-A</strain>
    </source>
</reference>
<evidence type="ECO:0000256" key="6">
    <source>
        <dbReference type="ARBA" id="ARBA00023004"/>
    </source>
</evidence>
<dbReference type="GO" id="GO:0050480">
    <property type="term" value="F:imidazolonepropionase activity"/>
    <property type="evidence" value="ECO:0007669"/>
    <property type="project" value="UniProtKB-UniRule"/>
</dbReference>
<comment type="subcellular location">
    <subcellularLocation>
        <location evidence="7">Cytoplasm</location>
    </subcellularLocation>
</comment>
<protein>
    <recommendedName>
        <fullName evidence="1 7">Imidazolonepropionase</fullName>
        <ecNumber evidence="1 7">3.5.2.7</ecNumber>
    </recommendedName>
    <alternativeName>
        <fullName evidence="7">Imidazolone-5-propionate hydrolase</fullName>
    </alternativeName>
</protein>